<evidence type="ECO:0008006" key="8">
    <source>
        <dbReference type="Google" id="ProtNLM"/>
    </source>
</evidence>
<dbReference type="AlphaFoldDB" id="A0A845AM44"/>
<protein>
    <recommendedName>
        <fullName evidence="8">Cysteine biosynthesis protein CysZ</fullName>
    </recommendedName>
</protein>
<dbReference type="InterPro" id="IPR059112">
    <property type="entry name" value="CysZ/EI24"/>
</dbReference>
<name>A0A845AM44_9SPHN</name>
<evidence type="ECO:0000256" key="3">
    <source>
        <dbReference type="ARBA" id="ARBA00022989"/>
    </source>
</evidence>
<keyword evidence="4 5" id="KW-0472">Membrane</keyword>
<feature type="transmembrane region" description="Helical" evidence="5">
    <location>
        <begin position="49"/>
        <end position="75"/>
    </location>
</feature>
<evidence type="ECO:0000256" key="2">
    <source>
        <dbReference type="ARBA" id="ARBA00022692"/>
    </source>
</evidence>
<sequence>MPRALALSLAQLGDPAIVRVLLKSLLVTLALFGVFGAVLWFAAAHTINAYAAGYGTGLGAVLGLVLMILAGWLLFRVVALAVLQFFADEIVQAVEARHYPAAAQVAGLPFMRELGASLRALMRTLIVNLVVTPIALALLVTGIGTALVYGLANAFLLGRELMDMVWLRHRRSDADTAPIGGLTRFALGGIVTVMLVVPFINFLAPVLGAAAATHLVHRQRSPDAPL</sequence>
<evidence type="ECO:0000313" key="7">
    <source>
        <dbReference type="Proteomes" id="UP000439780"/>
    </source>
</evidence>
<keyword evidence="3 5" id="KW-1133">Transmembrane helix</keyword>
<comment type="caution">
    <text evidence="6">The sequence shown here is derived from an EMBL/GenBank/DDBJ whole genome shotgun (WGS) entry which is preliminary data.</text>
</comment>
<evidence type="ECO:0000313" key="6">
    <source>
        <dbReference type="EMBL" id="MXP28078.1"/>
    </source>
</evidence>
<evidence type="ECO:0000256" key="1">
    <source>
        <dbReference type="ARBA" id="ARBA00004141"/>
    </source>
</evidence>
<feature type="transmembrane region" description="Helical" evidence="5">
    <location>
        <begin position="185"/>
        <end position="212"/>
    </location>
</feature>
<evidence type="ECO:0000256" key="4">
    <source>
        <dbReference type="ARBA" id="ARBA00023136"/>
    </source>
</evidence>
<dbReference type="EMBL" id="WTYA01000002">
    <property type="protein sequence ID" value="MXP28078.1"/>
    <property type="molecule type" value="Genomic_DNA"/>
</dbReference>
<proteinExistence type="predicted"/>
<organism evidence="6 7">
    <name type="scientific">Qipengyuania algicida</name>
    <dbReference type="NCBI Taxonomy" id="1836209"/>
    <lineage>
        <taxon>Bacteria</taxon>
        <taxon>Pseudomonadati</taxon>
        <taxon>Pseudomonadota</taxon>
        <taxon>Alphaproteobacteria</taxon>
        <taxon>Sphingomonadales</taxon>
        <taxon>Erythrobacteraceae</taxon>
        <taxon>Qipengyuania</taxon>
    </lineage>
</organism>
<feature type="transmembrane region" description="Helical" evidence="5">
    <location>
        <begin position="20"/>
        <end position="43"/>
    </location>
</feature>
<reference evidence="6 7" key="1">
    <citation type="submission" date="2019-12" db="EMBL/GenBank/DDBJ databases">
        <title>Genomic-based taxomic classification of the family Erythrobacteraceae.</title>
        <authorList>
            <person name="Xu L."/>
        </authorList>
    </citation>
    <scope>NUCLEOTIDE SEQUENCE [LARGE SCALE GENOMIC DNA]</scope>
    <source>
        <strain evidence="6 7">KEMB 9005-328</strain>
    </source>
</reference>
<evidence type="ECO:0000256" key="5">
    <source>
        <dbReference type="SAM" id="Phobius"/>
    </source>
</evidence>
<accession>A0A845AM44</accession>
<dbReference type="OrthoDB" id="5421146at2"/>
<keyword evidence="7" id="KW-1185">Reference proteome</keyword>
<keyword evidence="2 5" id="KW-0812">Transmembrane</keyword>
<dbReference type="Pfam" id="PF07264">
    <property type="entry name" value="EI24"/>
    <property type="match status" value="1"/>
</dbReference>
<feature type="transmembrane region" description="Helical" evidence="5">
    <location>
        <begin position="125"/>
        <end position="152"/>
    </location>
</feature>
<gene>
    <name evidence="6" type="ORF">GRI58_04480</name>
</gene>
<comment type="subcellular location">
    <subcellularLocation>
        <location evidence="1">Membrane</location>
        <topology evidence="1">Multi-pass membrane protein</topology>
    </subcellularLocation>
</comment>
<dbReference type="Proteomes" id="UP000439780">
    <property type="component" value="Unassembled WGS sequence"/>
</dbReference>